<dbReference type="SMART" id="SM00354">
    <property type="entry name" value="HTH_LACI"/>
    <property type="match status" value="1"/>
</dbReference>
<keyword evidence="2" id="KW-0238">DNA-binding</keyword>
<dbReference type="Pfam" id="PF00356">
    <property type="entry name" value="LacI"/>
    <property type="match status" value="1"/>
</dbReference>
<dbReference type="PANTHER" id="PTHR30146">
    <property type="entry name" value="LACI-RELATED TRANSCRIPTIONAL REPRESSOR"/>
    <property type="match status" value="1"/>
</dbReference>
<accession>A0A2N3PPH7</accession>
<proteinExistence type="predicted"/>
<evidence type="ECO:0000259" key="4">
    <source>
        <dbReference type="PROSITE" id="PS50932"/>
    </source>
</evidence>
<dbReference type="GO" id="GO:0000976">
    <property type="term" value="F:transcription cis-regulatory region binding"/>
    <property type="evidence" value="ECO:0007669"/>
    <property type="project" value="TreeGrafter"/>
</dbReference>
<dbReference type="Gene3D" id="1.10.260.40">
    <property type="entry name" value="lambda repressor-like DNA-binding domains"/>
    <property type="match status" value="1"/>
</dbReference>
<dbReference type="InterPro" id="IPR046335">
    <property type="entry name" value="LacI/GalR-like_sensor"/>
</dbReference>
<protein>
    <submittedName>
        <fullName evidence="5">LacI family transcriptional regulator</fullName>
    </submittedName>
</protein>
<dbReference type="GO" id="GO:0003700">
    <property type="term" value="F:DNA-binding transcription factor activity"/>
    <property type="evidence" value="ECO:0007669"/>
    <property type="project" value="TreeGrafter"/>
</dbReference>
<dbReference type="AlphaFoldDB" id="A0A2N3PPH7"/>
<evidence type="ECO:0000313" key="6">
    <source>
        <dbReference type="Proteomes" id="UP000233293"/>
    </source>
</evidence>
<dbReference type="Gene3D" id="3.40.50.2300">
    <property type="match status" value="2"/>
</dbReference>
<dbReference type="PANTHER" id="PTHR30146:SF109">
    <property type="entry name" value="HTH-TYPE TRANSCRIPTIONAL REGULATOR GALS"/>
    <property type="match status" value="1"/>
</dbReference>
<dbReference type="EMBL" id="PIUM01000034">
    <property type="protein sequence ID" value="PKU22329.1"/>
    <property type="molecule type" value="Genomic_DNA"/>
</dbReference>
<keyword evidence="3" id="KW-0804">Transcription</keyword>
<comment type="caution">
    <text evidence="5">The sequence shown here is derived from an EMBL/GenBank/DDBJ whole genome shotgun (WGS) entry which is preliminary data.</text>
</comment>
<reference evidence="6" key="1">
    <citation type="submission" date="2017-12" db="EMBL/GenBank/DDBJ databases">
        <title>Draft genome sequence of Telmatospirillum siberiense 26-4b1T, an acidotolerant peatland alphaproteobacterium potentially involved in sulfur cycling.</title>
        <authorList>
            <person name="Hausmann B."/>
            <person name="Pjevac P."/>
            <person name="Schreck K."/>
            <person name="Herbold C.W."/>
            <person name="Daims H."/>
            <person name="Wagner M."/>
            <person name="Pester M."/>
            <person name="Loy A."/>
        </authorList>
    </citation>
    <scope>NUCLEOTIDE SEQUENCE [LARGE SCALE GENOMIC DNA]</scope>
    <source>
        <strain evidence="6">26-4b1</strain>
    </source>
</reference>
<dbReference type="InterPro" id="IPR000843">
    <property type="entry name" value="HTH_LacI"/>
</dbReference>
<feature type="domain" description="HTH lacI-type" evidence="4">
    <location>
        <begin position="13"/>
        <end position="68"/>
    </location>
</feature>
<dbReference type="Pfam" id="PF13377">
    <property type="entry name" value="Peripla_BP_3"/>
    <property type="match status" value="1"/>
</dbReference>
<name>A0A2N3PPH7_9PROT</name>
<dbReference type="CDD" id="cd01392">
    <property type="entry name" value="HTH_LacI"/>
    <property type="match status" value="1"/>
</dbReference>
<evidence type="ECO:0000256" key="1">
    <source>
        <dbReference type="ARBA" id="ARBA00023015"/>
    </source>
</evidence>
<sequence length="340" mass="36697">MTGVRRKSGSVPVSLATVAAAAEVSISTVSRIVNGQTHRASRETIERVRGAIETLGYRPNQLGRALKRGESRVVAMLTANLNNPVMATVASSAEAALRAAGYVMILCDTHDRPELQDEYLKAMRSQAVQGYILVTNVKSPGLAEFVARGEPAVFACRRNPYASGAFVGIDNVGAGADAADYLWSRGCREPAVLFPAQSSSTIEDRLAGFSMRLLELGGRCSKAEAPGLSHLDVGYEAARSLLDRASLPQGVMCLSDQIAYGAHRLFFERGLRVPDDCVMVSIDGSTLSSWLAPWLTSVRVPYHEFGRHIVDLLGEIWRGEASGERILPHAFQSDVSSDFE</sequence>
<keyword evidence="1" id="KW-0805">Transcription regulation</keyword>
<dbReference type="InterPro" id="IPR010982">
    <property type="entry name" value="Lambda_DNA-bd_dom_sf"/>
</dbReference>
<evidence type="ECO:0000256" key="2">
    <source>
        <dbReference type="ARBA" id="ARBA00023125"/>
    </source>
</evidence>
<organism evidence="5 6">
    <name type="scientific">Telmatospirillum siberiense</name>
    <dbReference type="NCBI Taxonomy" id="382514"/>
    <lineage>
        <taxon>Bacteria</taxon>
        <taxon>Pseudomonadati</taxon>
        <taxon>Pseudomonadota</taxon>
        <taxon>Alphaproteobacteria</taxon>
        <taxon>Rhodospirillales</taxon>
        <taxon>Rhodospirillaceae</taxon>
        <taxon>Telmatospirillum</taxon>
    </lineage>
</organism>
<evidence type="ECO:0000313" key="5">
    <source>
        <dbReference type="EMBL" id="PKU22329.1"/>
    </source>
</evidence>
<dbReference type="CDD" id="cd06267">
    <property type="entry name" value="PBP1_LacI_sugar_binding-like"/>
    <property type="match status" value="1"/>
</dbReference>
<dbReference type="SUPFAM" id="SSF53822">
    <property type="entry name" value="Periplasmic binding protein-like I"/>
    <property type="match status" value="1"/>
</dbReference>
<dbReference type="SUPFAM" id="SSF47413">
    <property type="entry name" value="lambda repressor-like DNA-binding domains"/>
    <property type="match status" value="1"/>
</dbReference>
<keyword evidence="6" id="KW-1185">Reference proteome</keyword>
<dbReference type="InterPro" id="IPR028082">
    <property type="entry name" value="Peripla_BP_I"/>
</dbReference>
<dbReference type="OrthoDB" id="7170131at2"/>
<dbReference type="PROSITE" id="PS50932">
    <property type="entry name" value="HTH_LACI_2"/>
    <property type="match status" value="1"/>
</dbReference>
<gene>
    <name evidence="5" type="ORF">CWS72_22320</name>
</gene>
<evidence type="ECO:0000256" key="3">
    <source>
        <dbReference type="ARBA" id="ARBA00023163"/>
    </source>
</evidence>
<dbReference type="Proteomes" id="UP000233293">
    <property type="component" value="Unassembled WGS sequence"/>
</dbReference>